<evidence type="ECO:0000313" key="10">
    <source>
        <dbReference type="Proteomes" id="UP000641932"/>
    </source>
</evidence>
<keyword evidence="5" id="KW-1015">Disulfide bond</keyword>
<dbReference type="InterPro" id="IPR018114">
    <property type="entry name" value="TRYPSIN_HIS"/>
</dbReference>
<feature type="region of interest" description="Disordered" evidence="7">
    <location>
        <begin position="1"/>
        <end position="80"/>
    </location>
</feature>
<reference evidence="9" key="1">
    <citation type="journal article" date="2014" name="Int. J. Syst. Evol. Microbiol.">
        <title>Complete genome sequence of Corynebacterium casei LMG S-19264T (=DSM 44701T), isolated from a smear-ripened cheese.</title>
        <authorList>
            <consortium name="US DOE Joint Genome Institute (JGI-PGF)"/>
            <person name="Walter F."/>
            <person name="Albersmeier A."/>
            <person name="Kalinowski J."/>
            <person name="Ruckert C."/>
        </authorList>
    </citation>
    <scope>NUCLEOTIDE SEQUENCE</scope>
    <source>
        <strain evidence="9">CGMCC 4.7201</strain>
    </source>
</reference>
<evidence type="ECO:0000256" key="1">
    <source>
        <dbReference type="ARBA" id="ARBA00004613"/>
    </source>
</evidence>
<keyword evidence="3 6" id="KW-0645">Protease</keyword>
<dbReference type="InterPro" id="IPR050127">
    <property type="entry name" value="Serine_Proteases_S1"/>
</dbReference>
<dbReference type="InterPro" id="IPR009003">
    <property type="entry name" value="Peptidase_S1_PA"/>
</dbReference>
<dbReference type="Proteomes" id="UP000641932">
    <property type="component" value="Unassembled WGS sequence"/>
</dbReference>
<dbReference type="PANTHER" id="PTHR24264">
    <property type="entry name" value="TRYPSIN-RELATED"/>
    <property type="match status" value="1"/>
</dbReference>
<keyword evidence="4 6" id="KW-0378">Hydrolase</keyword>
<dbReference type="Pfam" id="PF00089">
    <property type="entry name" value="Trypsin"/>
    <property type="match status" value="1"/>
</dbReference>
<dbReference type="PANTHER" id="PTHR24264:SF65">
    <property type="entry name" value="SRCR DOMAIN-CONTAINING PROTEIN"/>
    <property type="match status" value="1"/>
</dbReference>
<evidence type="ECO:0000256" key="5">
    <source>
        <dbReference type="ARBA" id="ARBA00023157"/>
    </source>
</evidence>
<sequence>MRTEAAALGGIPETPSDRPPTDRPPTERHLTQRLATGRTAFDRSPAQASAVGRSPGSGPLAGHAPTEGTQADRPPTGRTRTVPACLRASLATGVFAAAALALAPSASAAPTVVGGGPAATETHPWVVALASRERFGEERSGQFCGGALVSSTKVVTAAHCFGRDMLGVADVDADLSVLVGRTDLRTDAGRRIDVKDVWVNPAYDGWTNEGDIAVVTLEEPVPADYAIRMAAPSNTTLYRSGARAEVYGWGDTTGRRDLSDTLRSAEVEMLGNEACERAYPGDSEGRFLSRSMVCAGEPQGGRDACQGDSGGPLVAGGRLVGVVSWGSGCARADHPGVYVRIAALARLLADQL</sequence>
<organism evidence="9 10">
    <name type="scientific">Wenjunlia tyrosinilytica</name>
    <dbReference type="NCBI Taxonomy" id="1544741"/>
    <lineage>
        <taxon>Bacteria</taxon>
        <taxon>Bacillati</taxon>
        <taxon>Actinomycetota</taxon>
        <taxon>Actinomycetes</taxon>
        <taxon>Kitasatosporales</taxon>
        <taxon>Streptomycetaceae</taxon>
        <taxon>Wenjunlia</taxon>
    </lineage>
</organism>
<dbReference type="InterPro" id="IPR043504">
    <property type="entry name" value="Peptidase_S1_PA_chymotrypsin"/>
</dbReference>
<comment type="caution">
    <text evidence="9">The sequence shown here is derived from an EMBL/GenBank/DDBJ whole genome shotgun (WGS) entry which is preliminary data.</text>
</comment>
<dbReference type="PROSITE" id="PS00135">
    <property type="entry name" value="TRYPSIN_SER"/>
    <property type="match status" value="1"/>
</dbReference>
<dbReference type="SMART" id="SM00020">
    <property type="entry name" value="Tryp_SPc"/>
    <property type="match status" value="1"/>
</dbReference>
<feature type="domain" description="Peptidase S1" evidence="8">
    <location>
        <begin position="112"/>
        <end position="352"/>
    </location>
</feature>
<keyword evidence="2" id="KW-0964">Secreted</keyword>
<evidence type="ECO:0000256" key="4">
    <source>
        <dbReference type="ARBA" id="ARBA00022801"/>
    </source>
</evidence>
<dbReference type="InterPro" id="IPR033116">
    <property type="entry name" value="TRYPSIN_SER"/>
</dbReference>
<dbReference type="GO" id="GO:0004252">
    <property type="term" value="F:serine-type endopeptidase activity"/>
    <property type="evidence" value="ECO:0007669"/>
    <property type="project" value="InterPro"/>
</dbReference>
<evidence type="ECO:0000256" key="6">
    <source>
        <dbReference type="RuleBase" id="RU363034"/>
    </source>
</evidence>
<dbReference type="InterPro" id="IPR001254">
    <property type="entry name" value="Trypsin_dom"/>
</dbReference>
<evidence type="ECO:0000313" key="9">
    <source>
        <dbReference type="EMBL" id="GGO91362.1"/>
    </source>
</evidence>
<keyword evidence="6" id="KW-0720">Serine protease</keyword>
<comment type="subcellular location">
    <subcellularLocation>
        <location evidence="1">Secreted</location>
    </subcellularLocation>
</comment>
<evidence type="ECO:0000259" key="8">
    <source>
        <dbReference type="PROSITE" id="PS50240"/>
    </source>
</evidence>
<proteinExistence type="predicted"/>
<name>A0A918DZG2_9ACTN</name>
<keyword evidence="10" id="KW-1185">Reference proteome</keyword>
<reference evidence="9" key="2">
    <citation type="submission" date="2020-09" db="EMBL/GenBank/DDBJ databases">
        <authorList>
            <person name="Sun Q."/>
            <person name="Zhou Y."/>
        </authorList>
    </citation>
    <scope>NUCLEOTIDE SEQUENCE</scope>
    <source>
        <strain evidence="9">CGMCC 4.7201</strain>
    </source>
</reference>
<accession>A0A918DZG2</accession>
<evidence type="ECO:0000256" key="3">
    <source>
        <dbReference type="ARBA" id="ARBA00022670"/>
    </source>
</evidence>
<dbReference type="FunFam" id="2.40.10.10:FF:000002">
    <property type="entry name" value="Transmembrane protease serine"/>
    <property type="match status" value="1"/>
</dbReference>
<protein>
    <recommendedName>
        <fullName evidence="8">Peptidase S1 domain-containing protein</fullName>
    </recommendedName>
</protein>
<feature type="compositionally biased region" description="Basic and acidic residues" evidence="7">
    <location>
        <begin position="15"/>
        <end position="30"/>
    </location>
</feature>
<dbReference type="SUPFAM" id="SSF50494">
    <property type="entry name" value="Trypsin-like serine proteases"/>
    <property type="match status" value="1"/>
</dbReference>
<dbReference type="AlphaFoldDB" id="A0A918DZG2"/>
<evidence type="ECO:0000256" key="2">
    <source>
        <dbReference type="ARBA" id="ARBA00022525"/>
    </source>
</evidence>
<gene>
    <name evidence="9" type="ORF">GCM10012280_39030</name>
</gene>
<dbReference type="CDD" id="cd00190">
    <property type="entry name" value="Tryp_SPc"/>
    <property type="match status" value="1"/>
</dbReference>
<evidence type="ECO:0000256" key="7">
    <source>
        <dbReference type="SAM" id="MobiDB-lite"/>
    </source>
</evidence>
<dbReference type="PROSITE" id="PS50240">
    <property type="entry name" value="TRYPSIN_DOM"/>
    <property type="match status" value="1"/>
</dbReference>
<dbReference type="InterPro" id="IPR001314">
    <property type="entry name" value="Peptidase_S1A"/>
</dbReference>
<dbReference type="GO" id="GO:0005615">
    <property type="term" value="C:extracellular space"/>
    <property type="evidence" value="ECO:0007669"/>
    <property type="project" value="TreeGrafter"/>
</dbReference>
<dbReference type="Gene3D" id="2.40.10.10">
    <property type="entry name" value="Trypsin-like serine proteases"/>
    <property type="match status" value="1"/>
</dbReference>
<dbReference type="PROSITE" id="PS00134">
    <property type="entry name" value="TRYPSIN_HIS"/>
    <property type="match status" value="1"/>
</dbReference>
<dbReference type="GO" id="GO:0006508">
    <property type="term" value="P:proteolysis"/>
    <property type="evidence" value="ECO:0007669"/>
    <property type="project" value="UniProtKB-KW"/>
</dbReference>
<dbReference type="PRINTS" id="PR00722">
    <property type="entry name" value="CHYMOTRYPSIN"/>
</dbReference>
<dbReference type="EMBL" id="BMMS01000016">
    <property type="protein sequence ID" value="GGO91362.1"/>
    <property type="molecule type" value="Genomic_DNA"/>
</dbReference>